<dbReference type="GO" id="GO:0019346">
    <property type="term" value="P:transsulfuration"/>
    <property type="evidence" value="ECO:0007669"/>
    <property type="project" value="InterPro"/>
</dbReference>
<dbReference type="GO" id="GO:0006535">
    <property type="term" value="P:cysteine biosynthetic process from serine"/>
    <property type="evidence" value="ECO:0007669"/>
    <property type="project" value="TreeGrafter"/>
</dbReference>
<dbReference type="GO" id="GO:0018826">
    <property type="term" value="F:methionine gamma-lyase activity"/>
    <property type="evidence" value="ECO:0007669"/>
    <property type="project" value="UniProtKB-EC"/>
</dbReference>
<dbReference type="Pfam" id="PF01053">
    <property type="entry name" value="Cys_Met_Meta_PP"/>
    <property type="match status" value="1"/>
</dbReference>
<sequence>MIDSRTKAIFIETIGNSDFYIPDFEKFGELAAKHGVPLIVDNTFGGAGYLFKPREWGANIITHAATKWIGGHGTSIGGIVVDCGNFDWSNGKFPGFTEPSESYHGLSFWESFGPGSDAGNIAFAVKARAEGLRDWGCSLSPFNAFLILQGSETLSLRFERVLSNSQRLAEWLELHPKVERVNYPGLKGNPNYQNGKRYLRGGFGGVLSFDIKGTRESASEFVNSLELLSHLVNVGDNKTLITHFASTTHAQLSKEALASAGIGENTLRISLGIEHIDDIRKDIEQAFRRAGL</sequence>
<protein>
    <submittedName>
        <fullName evidence="5">L-methionine gamma-lyase</fullName>
        <ecNumber evidence="5">4.4.1.11</ecNumber>
    </submittedName>
</protein>
<gene>
    <name evidence="5" type="primary">mdeA_5</name>
    <name evidence="5" type="ORF">SDC9_118022</name>
</gene>
<accession>A0A645C0B5</accession>
<evidence type="ECO:0000256" key="3">
    <source>
        <dbReference type="ARBA" id="ARBA00022679"/>
    </source>
</evidence>
<dbReference type="InterPro" id="IPR006235">
    <property type="entry name" value="OAc-hSer/O-AcSer_sulfhydrylase"/>
</dbReference>
<comment type="cofactor">
    <cofactor evidence="1">
        <name>pyridoxal 5'-phosphate</name>
        <dbReference type="ChEBI" id="CHEBI:597326"/>
    </cofactor>
</comment>
<dbReference type="EC" id="4.4.1.11" evidence="5"/>
<dbReference type="InterPro" id="IPR015422">
    <property type="entry name" value="PyrdxlP-dep_Trfase_small"/>
</dbReference>
<dbReference type="GO" id="GO:0030170">
    <property type="term" value="F:pyridoxal phosphate binding"/>
    <property type="evidence" value="ECO:0007669"/>
    <property type="project" value="InterPro"/>
</dbReference>
<keyword evidence="5" id="KW-0456">Lyase</keyword>
<dbReference type="EMBL" id="VSSQ01023875">
    <property type="protein sequence ID" value="MPM71059.1"/>
    <property type="molecule type" value="Genomic_DNA"/>
</dbReference>
<dbReference type="InterPro" id="IPR015421">
    <property type="entry name" value="PyrdxlP-dep_Trfase_major"/>
</dbReference>
<dbReference type="InterPro" id="IPR015424">
    <property type="entry name" value="PyrdxlP-dep_Trfase"/>
</dbReference>
<proteinExistence type="inferred from homology"/>
<dbReference type="PANTHER" id="PTHR43797:SF2">
    <property type="entry name" value="HOMOCYSTEINE_CYSTEINE SYNTHASE"/>
    <property type="match status" value="1"/>
</dbReference>
<evidence type="ECO:0000256" key="4">
    <source>
        <dbReference type="ARBA" id="ARBA00022898"/>
    </source>
</evidence>
<dbReference type="GO" id="GO:0003961">
    <property type="term" value="F:O-acetylhomoserine aminocarboxypropyltransferase activity"/>
    <property type="evidence" value="ECO:0007669"/>
    <property type="project" value="TreeGrafter"/>
</dbReference>
<evidence type="ECO:0000313" key="5">
    <source>
        <dbReference type="EMBL" id="MPM71059.1"/>
    </source>
</evidence>
<dbReference type="PANTHER" id="PTHR43797">
    <property type="entry name" value="HOMOCYSTEINE/CYSTEINE SYNTHASE"/>
    <property type="match status" value="1"/>
</dbReference>
<dbReference type="GO" id="GO:0005737">
    <property type="term" value="C:cytoplasm"/>
    <property type="evidence" value="ECO:0007669"/>
    <property type="project" value="TreeGrafter"/>
</dbReference>
<keyword evidence="3" id="KW-0808">Transferase</keyword>
<dbReference type="AlphaFoldDB" id="A0A645C0B5"/>
<dbReference type="GO" id="GO:0071269">
    <property type="term" value="P:L-homocysteine biosynthetic process"/>
    <property type="evidence" value="ECO:0007669"/>
    <property type="project" value="TreeGrafter"/>
</dbReference>
<dbReference type="Gene3D" id="3.90.1150.10">
    <property type="entry name" value="Aspartate Aminotransferase, domain 1"/>
    <property type="match status" value="1"/>
</dbReference>
<dbReference type="InterPro" id="IPR000277">
    <property type="entry name" value="Cys/Met-Metab_PyrdxlP-dep_enz"/>
</dbReference>
<dbReference type="GO" id="GO:0004124">
    <property type="term" value="F:cysteine synthase activity"/>
    <property type="evidence" value="ECO:0007669"/>
    <property type="project" value="TreeGrafter"/>
</dbReference>
<name>A0A645C0B5_9ZZZZ</name>
<evidence type="ECO:0000256" key="2">
    <source>
        <dbReference type="ARBA" id="ARBA00009077"/>
    </source>
</evidence>
<comment type="caution">
    <text evidence="5">The sequence shown here is derived from an EMBL/GenBank/DDBJ whole genome shotgun (WGS) entry which is preliminary data.</text>
</comment>
<dbReference type="Gene3D" id="3.40.640.10">
    <property type="entry name" value="Type I PLP-dependent aspartate aminotransferase-like (Major domain)"/>
    <property type="match status" value="1"/>
</dbReference>
<organism evidence="5">
    <name type="scientific">bioreactor metagenome</name>
    <dbReference type="NCBI Taxonomy" id="1076179"/>
    <lineage>
        <taxon>unclassified sequences</taxon>
        <taxon>metagenomes</taxon>
        <taxon>ecological metagenomes</taxon>
    </lineage>
</organism>
<dbReference type="SUPFAM" id="SSF53383">
    <property type="entry name" value="PLP-dependent transferases"/>
    <property type="match status" value="1"/>
</dbReference>
<keyword evidence="4" id="KW-0663">Pyridoxal phosphate</keyword>
<reference evidence="5" key="1">
    <citation type="submission" date="2019-08" db="EMBL/GenBank/DDBJ databases">
        <authorList>
            <person name="Kucharzyk K."/>
            <person name="Murdoch R.W."/>
            <person name="Higgins S."/>
            <person name="Loffler F."/>
        </authorList>
    </citation>
    <scope>NUCLEOTIDE SEQUENCE</scope>
</reference>
<comment type="similarity">
    <text evidence="2">Belongs to the trans-sulfuration enzymes family.</text>
</comment>
<evidence type="ECO:0000256" key="1">
    <source>
        <dbReference type="ARBA" id="ARBA00001933"/>
    </source>
</evidence>